<evidence type="ECO:0000256" key="1">
    <source>
        <dbReference type="ARBA" id="ARBA00001933"/>
    </source>
</evidence>
<dbReference type="Proteomes" id="UP000245474">
    <property type="component" value="Unassembled WGS sequence"/>
</dbReference>
<comment type="caution">
    <text evidence="12">The sequence shown here is derived from an EMBL/GenBank/DDBJ whole genome shotgun (WGS) entry which is preliminary data.</text>
</comment>
<dbReference type="PANTHER" id="PTHR11601:SF34">
    <property type="entry name" value="CYSTEINE DESULFURASE"/>
    <property type="match status" value="1"/>
</dbReference>
<evidence type="ECO:0000259" key="11">
    <source>
        <dbReference type="Pfam" id="PF00266"/>
    </source>
</evidence>
<dbReference type="InterPro" id="IPR020578">
    <property type="entry name" value="Aminotrans_V_PyrdxlP_BS"/>
</dbReference>
<keyword evidence="13" id="KW-1185">Reference proteome</keyword>
<comment type="similarity">
    <text evidence="2">Belongs to the class-V pyridoxal-phosphate-dependent aminotransferase family. NifS/IscS subfamily.</text>
</comment>
<keyword evidence="5" id="KW-0479">Metal-binding</keyword>
<evidence type="ECO:0000256" key="8">
    <source>
        <dbReference type="ARBA" id="ARBA00023014"/>
    </source>
</evidence>
<proteinExistence type="inferred from homology"/>
<reference evidence="12 13" key="1">
    <citation type="submission" date="2018-05" db="EMBL/GenBank/DDBJ databases">
        <title>Spiribacter halobius sp. nov., a moderately halophilic bacterium isolated from marine solar saltern.</title>
        <authorList>
            <person name="Zheng W.-S."/>
            <person name="Lu D.-C."/>
            <person name="Du Z.-J."/>
        </authorList>
    </citation>
    <scope>NUCLEOTIDE SEQUENCE [LARGE SCALE GENOMIC DNA]</scope>
    <source>
        <strain evidence="12 13">E85</strain>
    </source>
</reference>
<dbReference type="AlphaFoldDB" id="A0A2U2N4P9"/>
<dbReference type="Pfam" id="PF00266">
    <property type="entry name" value="Aminotran_5"/>
    <property type="match status" value="1"/>
</dbReference>
<gene>
    <name evidence="12" type="ORF">DEM34_06010</name>
</gene>
<accession>A0A2U2N4P9</accession>
<dbReference type="GO" id="GO:0031071">
    <property type="term" value="F:cysteine desulfurase activity"/>
    <property type="evidence" value="ECO:0007669"/>
    <property type="project" value="UniProtKB-EC"/>
</dbReference>
<evidence type="ECO:0000256" key="4">
    <source>
        <dbReference type="ARBA" id="ARBA00022679"/>
    </source>
</evidence>
<dbReference type="GO" id="GO:0046872">
    <property type="term" value="F:metal ion binding"/>
    <property type="evidence" value="ECO:0007669"/>
    <property type="project" value="UniProtKB-KW"/>
</dbReference>
<evidence type="ECO:0000313" key="12">
    <source>
        <dbReference type="EMBL" id="PWG64053.1"/>
    </source>
</evidence>
<comment type="catalytic activity">
    <reaction evidence="9">
        <text>(sulfur carrier)-H + L-cysteine = (sulfur carrier)-SH + L-alanine</text>
        <dbReference type="Rhea" id="RHEA:43892"/>
        <dbReference type="Rhea" id="RHEA-COMP:14737"/>
        <dbReference type="Rhea" id="RHEA-COMP:14739"/>
        <dbReference type="ChEBI" id="CHEBI:29917"/>
        <dbReference type="ChEBI" id="CHEBI:35235"/>
        <dbReference type="ChEBI" id="CHEBI:57972"/>
        <dbReference type="ChEBI" id="CHEBI:64428"/>
        <dbReference type="EC" id="2.8.1.7"/>
    </reaction>
</comment>
<evidence type="ECO:0000256" key="7">
    <source>
        <dbReference type="ARBA" id="ARBA00023004"/>
    </source>
</evidence>
<name>A0A2U2N4P9_9GAMM</name>
<dbReference type="GO" id="GO:0051536">
    <property type="term" value="F:iron-sulfur cluster binding"/>
    <property type="evidence" value="ECO:0007669"/>
    <property type="project" value="UniProtKB-KW"/>
</dbReference>
<dbReference type="EC" id="2.8.1.7" evidence="3"/>
<evidence type="ECO:0000256" key="10">
    <source>
        <dbReference type="RuleBase" id="RU004504"/>
    </source>
</evidence>
<comment type="cofactor">
    <cofactor evidence="1 10">
        <name>pyridoxal 5'-phosphate</name>
        <dbReference type="ChEBI" id="CHEBI:597326"/>
    </cofactor>
</comment>
<dbReference type="RefSeq" id="WP_109677283.1">
    <property type="nucleotide sequence ID" value="NZ_CP086615.1"/>
</dbReference>
<evidence type="ECO:0000256" key="9">
    <source>
        <dbReference type="ARBA" id="ARBA00050776"/>
    </source>
</evidence>
<dbReference type="PIRSF" id="PIRSF005572">
    <property type="entry name" value="NifS"/>
    <property type="match status" value="1"/>
</dbReference>
<dbReference type="InterPro" id="IPR015421">
    <property type="entry name" value="PyrdxlP-dep_Trfase_major"/>
</dbReference>
<keyword evidence="4 12" id="KW-0808">Transferase</keyword>
<dbReference type="Gene3D" id="3.90.1150.10">
    <property type="entry name" value="Aspartate Aminotransferase, domain 1"/>
    <property type="match status" value="1"/>
</dbReference>
<evidence type="ECO:0000256" key="2">
    <source>
        <dbReference type="ARBA" id="ARBA00006490"/>
    </source>
</evidence>
<dbReference type="PANTHER" id="PTHR11601">
    <property type="entry name" value="CYSTEINE DESULFURYLASE FAMILY MEMBER"/>
    <property type="match status" value="1"/>
</dbReference>
<dbReference type="SUPFAM" id="SSF53383">
    <property type="entry name" value="PLP-dependent transferases"/>
    <property type="match status" value="1"/>
</dbReference>
<feature type="domain" description="Aminotransferase class V" evidence="11">
    <location>
        <begin position="5"/>
        <end position="365"/>
    </location>
</feature>
<dbReference type="InterPro" id="IPR015424">
    <property type="entry name" value="PyrdxlP-dep_Trfase"/>
</dbReference>
<keyword evidence="6" id="KW-0663">Pyridoxal phosphate</keyword>
<keyword evidence="7" id="KW-0408">Iron</keyword>
<dbReference type="OrthoDB" id="9808002at2"/>
<sequence length="405" mass="42043">MVGPYLDHAATTPVDPRVVERMLACLDRAAGFGNPASSHAAGSRARAEVARAAETVAAALGGEPEGVVWTSGATEADNLAILGTAQHLAARDTPRRRLVTLRTEHAAVLEPMRAARALGFRVDHLTPEPDGRLPPERLAETLGDDVALVSLAQVNNETGVVQDLAALGGLAREAGAVMHVDAAQGAGRLPLDLASQPVDLVSISAHKCHGPAGVGALYVRPGLRLAPLLHGGGQQGGLRSGTLPLHQIVGLAETLRLAVAERASERERLRGLYWRLRNGLRALGDVVLNGRDDGSPHILNVSFAGVHGEALRAALGELAVGYGSACSGGGASHVLRAMGRPDALADAAVRFSLGRFSAEAEVDAVLARFGEVVPALRRVSPLARELATGVPLSKVYRCKTPLPVA</sequence>
<dbReference type="InterPro" id="IPR000192">
    <property type="entry name" value="Aminotrans_V_dom"/>
</dbReference>
<dbReference type="PROSITE" id="PS00595">
    <property type="entry name" value="AA_TRANSFER_CLASS_5"/>
    <property type="match status" value="1"/>
</dbReference>
<dbReference type="InterPro" id="IPR016454">
    <property type="entry name" value="Cysteine_dSase"/>
</dbReference>
<organism evidence="12 13">
    <name type="scientific">Sediminicurvatus halobius</name>
    <dbReference type="NCBI Taxonomy" id="2182432"/>
    <lineage>
        <taxon>Bacteria</taxon>
        <taxon>Pseudomonadati</taxon>
        <taxon>Pseudomonadota</taxon>
        <taxon>Gammaproteobacteria</taxon>
        <taxon>Chromatiales</taxon>
        <taxon>Ectothiorhodospiraceae</taxon>
        <taxon>Sediminicurvatus</taxon>
    </lineage>
</organism>
<evidence type="ECO:0000256" key="6">
    <source>
        <dbReference type="ARBA" id="ARBA00022898"/>
    </source>
</evidence>
<keyword evidence="8" id="KW-0411">Iron-sulfur</keyword>
<protein>
    <recommendedName>
        <fullName evidence="3">cysteine desulfurase</fullName>
        <ecNumber evidence="3">2.8.1.7</ecNumber>
    </recommendedName>
</protein>
<dbReference type="Gene3D" id="3.40.640.10">
    <property type="entry name" value="Type I PLP-dependent aspartate aminotransferase-like (Major domain)"/>
    <property type="match status" value="1"/>
</dbReference>
<dbReference type="InterPro" id="IPR015422">
    <property type="entry name" value="PyrdxlP-dep_Trfase_small"/>
</dbReference>
<evidence type="ECO:0000256" key="3">
    <source>
        <dbReference type="ARBA" id="ARBA00012239"/>
    </source>
</evidence>
<dbReference type="EMBL" id="QFFI01000007">
    <property type="protein sequence ID" value="PWG64053.1"/>
    <property type="molecule type" value="Genomic_DNA"/>
</dbReference>
<evidence type="ECO:0000313" key="13">
    <source>
        <dbReference type="Proteomes" id="UP000245474"/>
    </source>
</evidence>
<evidence type="ECO:0000256" key="5">
    <source>
        <dbReference type="ARBA" id="ARBA00022723"/>
    </source>
</evidence>